<dbReference type="OrthoDB" id="8081243at2"/>
<sequence>MIAQTIAAGMTLALLATAGAAASEPVSGPKLVELVSGKRVYLAVPFGGEFPLHYKPGGLVTGDGTRVGLGRFFAPKETGRWWVDGERLCQKWPTWYKGQTSCFTITPTGPGRISWTRDDGSSGRARIEG</sequence>
<reference evidence="2 3" key="1">
    <citation type="submission" date="2018-12" db="EMBL/GenBank/DDBJ databases">
        <title>Mesorhizobium carbonis sp. nov., isolated from coal mine water.</title>
        <authorList>
            <person name="Xin W."/>
            <person name="Xu Z."/>
            <person name="Xiang F."/>
            <person name="Zhang J."/>
            <person name="Xi L."/>
            <person name="Liu J."/>
        </authorList>
    </citation>
    <scope>NUCLEOTIDE SEQUENCE [LARGE SCALE GENOMIC DNA]</scope>
    <source>
        <strain evidence="2 3">B2.3</strain>
    </source>
</reference>
<feature type="signal peptide" evidence="1">
    <location>
        <begin position="1"/>
        <end position="22"/>
    </location>
</feature>
<keyword evidence="1" id="KW-0732">Signal</keyword>
<dbReference type="EMBL" id="RWKW01000031">
    <property type="protein sequence ID" value="RST86756.1"/>
    <property type="molecule type" value="Genomic_DNA"/>
</dbReference>
<keyword evidence="3" id="KW-1185">Reference proteome</keyword>
<dbReference type="Proteomes" id="UP000278398">
    <property type="component" value="Unassembled WGS sequence"/>
</dbReference>
<feature type="chain" id="PRO_5018784541" evidence="1">
    <location>
        <begin position="23"/>
        <end position="129"/>
    </location>
</feature>
<dbReference type="RefSeq" id="WP_126699280.1">
    <property type="nucleotide sequence ID" value="NZ_RWKW01000031.1"/>
</dbReference>
<protein>
    <submittedName>
        <fullName evidence="2">Uncharacterized protein</fullName>
    </submittedName>
</protein>
<proteinExistence type="predicted"/>
<accession>A0A3R9YTJ8</accession>
<evidence type="ECO:0000256" key="1">
    <source>
        <dbReference type="SAM" id="SignalP"/>
    </source>
</evidence>
<evidence type="ECO:0000313" key="2">
    <source>
        <dbReference type="EMBL" id="RST86756.1"/>
    </source>
</evidence>
<comment type="caution">
    <text evidence="2">The sequence shown here is derived from an EMBL/GenBank/DDBJ whole genome shotgun (WGS) entry which is preliminary data.</text>
</comment>
<organism evidence="2 3">
    <name type="scientific">Aquibium carbonis</name>
    <dbReference type="NCBI Taxonomy" id="2495581"/>
    <lineage>
        <taxon>Bacteria</taxon>
        <taxon>Pseudomonadati</taxon>
        <taxon>Pseudomonadota</taxon>
        <taxon>Alphaproteobacteria</taxon>
        <taxon>Hyphomicrobiales</taxon>
        <taxon>Phyllobacteriaceae</taxon>
        <taxon>Aquibium</taxon>
    </lineage>
</organism>
<evidence type="ECO:0000313" key="3">
    <source>
        <dbReference type="Proteomes" id="UP000278398"/>
    </source>
</evidence>
<name>A0A3R9YTJ8_9HYPH</name>
<gene>
    <name evidence="2" type="ORF">EJC49_08595</name>
</gene>
<dbReference type="AlphaFoldDB" id="A0A3R9YTJ8"/>